<organism evidence="2 3">
    <name type="scientific">Eumeta variegata</name>
    <name type="common">Bagworm moth</name>
    <name type="synonym">Eumeta japonica</name>
    <dbReference type="NCBI Taxonomy" id="151549"/>
    <lineage>
        <taxon>Eukaryota</taxon>
        <taxon>Metazoa</taxon>
        <taxon>Ecdysozoa</taxon>
        <taxon>Arthropoda</taxon>
        <taxon>Hexapoda</taxon>
        <taxon>Insecta</taxon>
        <taxon>Pterygota</taxon>
        <taxon>Neoptera</taxon>
        <taxon>Endopterygota</taxon>
        <taxon>Lepidoptera</taxon>
        <taxon>Glossata</taxon>
        <taxon>Ditrysia</taxon>
        <taxon>Tineoidea</taxon>
        <taxon>Psychidae</taxon>
        <taxon>Oiketicinae</taxon>
        <taxon>Eumeta</taxon>
    </lineage>
</organism>
<dbReference type="Proteomes" id="UP000299102">
    <property type="component" value="Unassembled WGS sequence"/>
</dbReference>
<feature type="compositionally biased region" description="Low complexity" evidence="1">
    <location>
        <begin position="34"/>
        <end position="43"/>
    </location>
</feature>
<reference evidence="2 3" key="1">
    <citation type="journal article" date="2019" name="Commun. Biol.">
        <title>The bagworm genome reveals a unique fibroin gene that provides high tensile strength.</title>
        <authorList>
            <person name="Kono N."/>
            <person name="Nakamura H."/>
            <person name="Ohtoshi R."/>
            <person name="Tomita M."/>
            <person name="Numata K."/>
            <person name="Arakawa K."/>
        </authorList>
    </citation>
    <scope>NUCLEOTIDE SEQUENCE [LARGE SCALE GENOMIC DNA]</scope>
</reference>
<feature type="compositionally biased region" description="Gly residues" evidence="1">
    <location>
        <begin position="62"/>
        <end position="73"/>
    </location>
</feature>
<keyword evidence="3" id="KW-1185">Reference proteome</keyword>
<name>A0A4C2A9D6_EUMVA</name>
<gene>
    <name evidence="2" type="ORF">EVAR_96004_1</name>
</gene>
<comment type="caution">
    <text evidence="2">The sequence shown here is derived from an EMBL/GenBank/DDBJ whole genome shotgun (WGS) entry which is preliminary data.</text>
</comment>
<dbReference type="EMBL" id="BGZK01002776">
    <property type="protein sequence ID" value="GBP96422.1"/>
    <property type="molecule type" value="Genomic_DNA"/>
</dbReference>
<feature type="region of interest" description="Disordered" evidence="1">
    <location>
        <begin position="16"/>
        <end position="104"/>
    </location>
</feature>
<protein>
    <submittedName>
        <fullName evidence="2">Uncharacterized protein</fullName>
    </submittedName>
</protein>
<evidence type="ECO:0000313" key="3">
    <source>
        <dbReference type="Proteomes" id="UP000299102"/>
    </source>
</evidence>
<accession>A0A4C2A9D6</accession>
<proteinExistence type="predicted"/>
<sequence length="104" mass="10748">MYSDWTQMDPYHVHVGELSEGGRDAAGRAGDGGAEPAQPAAAGSIRALQPVERGRRQRTGKVPGGGGPWGGNWAGQWPGRVGVLLPPASAPPPAQRPTECIDAN</sequence>
<evidence type="ECO:0000256" key="1">
    <source>
        <dbReference type="SAM" id="MobiDB-lite"/>
    </source>
</evidence>
<dbReference type="AlphaFoldDB" id="A0A4C2A9D6"/>
<feature type="compositionally biased region" description="Basic and acidic residues" evidence="1">
    <location>
        <begin position="16"/>
        <end position="26"/>
    </location>
</feature>
<evidence type="ECO:0000313" key="2">
    <source>
        <dbReference type="EMBL" id="GBP96422.1"/>
    </source>
</evidence>